<evidence type="ECO:0000256" key="13">
    <source>
        <dbReference type="ARBA" id="ARBA00048243"/>
    </source>
</evidence>
<sequence length="359" mass="40455">MRLFIICTLMFFVIGKMKCASLNVFASKTDLKEGDNVTITTQVIILPGEEITAIKWVNNQNIALASALTSDLFAVLPNGKRIFDDRISASYQSSTGYLINLTNLRANDSMNLTGVLEYKKTTDKTYGEVYQSLFINVKDYLKSTDNCKLQDDSNSPQCKAMISWMQGNWQSDPFYKNNGLDGSLCSILNYLSKVEKFCPCAVPIDSQYPECPNKVSWMLGNWQSNPFYKNNGVDGSVCSIITYLTKVEKFCPCTVPISSQFPLCQNKVLWMLGNWQSNPFYKNHGVDGSVCSIITYLSKVEKFCPCTVPINSQFPFCQTKVSWMLGNWKSNPFYKDNGVDGSLCSILNYLSKVEKWCPL</sequence>
<evidence type="ECO:0000256" key="11">
    <source>
        <dbReference type="ARBA" id="ARBA00023136"/>
    </source>
</evidence>
<dbReference type="Proteomes" id="UP001652625">
    <property type="component" value="Chromosome 10"/>
</dbReference>
<evidence type="ECO:0000256" key="14">
    <source>
        <dbReference type="SAM" id="SignalP"/>
    </source>
</evidence>
<keyword evidence="10" id="KW-0333">Golgi apparatus</keyword>
<evidence type="ECO:0000256" key="2">
    <source>
        <dbReference type="ARBA" id="ARBA00004922"/>
    </source>
</evidence>
<evidence type="ECO:0000256" key="10">
    <source>
        <dbReference type="ARBA" id="ARBA00023034"/>
    </source>
</evidence>
<comment type="catalytic activity">
    <reaction evidence="13">
        <text>N(4)-{beta-D-GlcNAc-(1-&gt;2)-[beta-D-GlcNAc-(1-&gt;4)]-alpha-D-Man-(1-&gt;3)-[beta-D-GlcNAc-(1-&gt;2)-alpha-D-Man-(1-&gt;6)]-beta-D-Man-(1-&gt;4)-beta-D-GlcNAc-(1-&gt;4)-beta-D-GlcNAc}-L-asparaginyl-[protein] + UDP-N-acetyl-alpha-D-glucosamine = N(4)-{beta-D-GlcNAc-(1-&gt;2)-[beta-D-GlcNAc-(1-&gt;4)]-alpha-D-Man-(1-&gt;3)-[beta-D-GlcNAc-(1-&gt;2)-[beta-D-GlcNAc-(1-&gt;6)]-alpha-D-Man-(1-&gt;6)]-beta-D-Man-(1-&gt;4)-beta-D-GlcNAc-(1-&gt;4)-beta-D-GlcNAc}-L-asparaginyl-[protein] + UDP + H(+)</text>
        <dbReference type="Rhea" id="RHEA:16921"/>
        <dbReference type="Rhea" id="RHEA-COMP:14374"/>
        <dbReference type="Rhea" id="RHEA-COMP:14377"/>
        <dbReference type="ChEBI" id="CHEBI:15378"/>
        <dbReference type="ChEBI" id="CHEBI:57705"/>
        <dbReference type="ChEBI" id="CHEBI:58223"/>
        <dbReference type="ChEBI" id="CHEBI:139507"/>
        <dbReference type="ChEBI" id="CHEBI:139510"/>
        <dbReference type="EC" id="2.4.1.155"/>
    </reaction>
</comment>
<evidence type="ECO:0000313" key="16">
    <source>
        <dbReference type="Proteomes" id="UP001652625"/>
    </source>
</evidence>
<comment type="similarity">
    <text evidence="3">Belongs to the glycosyltransferase 18 family.</text>
</comment>
<reference evidence="17" key="1">
    <citation type="submission" date="2025-08" db="UniProtKB">
        <authorList>
            <consortium name="RefSeq"/>
        </authorList>
    </citation>
    <scope>IDENTIFICATION</scope>
</reference>
<dbReference type="InterPro" id="IPR052105">
    <property type="entry name" value="MGAT5_Glycosyltransferase"/>
</dbReference>
<keyword evidence="5" id="KW-0328">Glycosyltransferase</keyword>
<dbReference type="Pfam" id="PF15024">
    <property type="entry name" value="Glyco_transf_18"/>
    <property type="match status" value="1"/>
</dbReference>
<dbReference type="RefSeq" id="XP_065664129.1">
    <property type="nucleotide sequence ID" value="XM_065808057.1"/>
</dbReference>
<evidence type="ECO:0000256" key="4">
    <source>
        <dbReference type="ARBA" id="ARBA00012671"/>
    </source>
</evidence>
<keyword evidence="16" id="KW-1185">Reference proteome</keyword>
<dbReference type="GeneID" id="136085974"/>
<evidence type="ECO:0000313" key="17">
    <source>
        <dbReference type="RefSeq" id="XP_065664129.1"/>
    </source>
</evidence>
<protein>
    <recommendedName>
        <fullName evidence="4">alpha-1,6-mannosyl-glycoprotein 6-beta-N-acetylglucosaminyltransferase</fullName>
        <ecNumber evidence="4">2.4.1.155</ecNumber>
    </recommendedName>
</protein>
<comment type="subcellular location">
    <subcellularLocation>
        <location evidence="1">Golgi apparatus membrane</location>
        <topology evidence="1">Single-pass type II membrane protein</topology>
    </subcellularLocation>
</comment>
<evidence type="ECO:0000256" key="12">
    <source>
        <dbReference type="ARBA" id="ARBA00023180"/>
    </source>
</evidence>
<dbReference type="PANTHER" id="PTHR15075">
    <property type="entry name" value="ALPHA-MANNOSIDE BETA-1,6-N-ACETYLGLUCOSAMINYLTRANSFERASE"/>
    <property type="match status" value="1"/>
</dbReference>
<keyword evidence="12" id="KW-0325">Glycoprotein</keyword>
<keyword evidence="11" id="KW-0472">Membrane</keyword>
<organism evidence="16 17">
    <name type="scientific">Hydra vulgaris</name>
    <name type="common">Hydra</name>
    <name type="synonym">Hydra attenuata</name>
    <dbReference type="NCBI Taxonomy" id="6087"/>
    <lineage>
        <taxon>Eukaryota</taxon>
        <taxon>Metazoa</taxon>
        <taxon>Cnidaria</taxon>
        <taxon>Hydrozoa</taxon>
        <taxon>Hydroidolina</taxon>
        <taxon>Anthoathecata</taxon>
        <taxon>Aplanulata</taxon>
        <taxon>Hydridae</taxon>
        <taxon>Hydra</taxon>
    </lineage>
</organism>
<feature type="signal peptide" evidence="14">
    <location>
        <begin position="1"/>
        <end position="19"/>
    </location>
</feature>
<keyword evidence="6" id="KW-0808">Transferase</keyword>
<comment type="pathway">
    <text evidence="2">Protein modification; protein glycosylation.</text>
</comment>
<evidence type="ECO:0000256" key="7">
    <source>
        <dbReference type="ARBA" id="ARBA00022692"/>
    </source>
</evidence>
<evidence type="ECO:0000256" key="5">
    <source>
        <dbReference type="ARBA" id="ARBA00022676"/>
    </source>
</evidence>
<dbReference type="EC" id="2.4.1.155" evidence="4"/>
<feature type="chain" id="PRO_5046568847" description="alpha-1,6-mannosyl-glycoprotein 6-beta-N-acetylglucosaminyltransferase" evidence="14">
    <location>
        <begin position="20"/>
        <end position="359"/>
    </location>
</feature>
<keyword evidence="9" id="KW-1133">Transmembrane helix</keyword>
<name>A0ABM4CQH9_HYDVU</name>
<gene>
    <name evidence="17" type="primary">LOC136085974</name>
</gene>
<evidence type="ECO:0000256" key="3">
    <source>
        <dbReference type="ARBA" id="ARBA00007477"/>
    </source>
</evidence>
<keyword evidence="14" id="KW-0732">Signal</keyword>
<feature type="domain" description="Glycosyltransferase family 18 catalytic" evidence="15">
    <location>
        <begin position="281"/>
        <end position="308"/>
    </location>
</feature>
<evidence type="ECO:0000256" key="6">
    <source>
        <dbReference type="ARBA" id="ARBA00022679"/>
    </source>
</evidence>
<dbReference type="InterPro" id="IPR026116">
    <property type="entry name" value="GT18_cat"/>
</dbReference>
<keyword evidence="8" id="KW-0735">Signal-anchor</keyword>
<dbReference type="PANTHER" id="PTHR15075:SF2">
    <property type="entry name" value="ALPHA-1,6-MANNOSYLGLYCOPROTEIN 6-BETA-N-ACETYLGLUCOSAMINYLTRANSFERASE"/>
    <property type="match status" value="1"/>
</dbReference>
<evidence type="ECO:0000256" key="1">
    <source>
        <dbReference type="ARBA" id="ARBA00004323"/>
    </source>
</evidence>
<accession>A0ABM4CQH9</accession>
<keyword evidence="7" id="KW-0812">Transmembrane</keyword>
<evidence type="ECO:0000256" key="8">
    <source>
        <dbReference type="ARBA" id="ARBA00022968"/>
    </source>
</evidence>
<evidence type="ECO:0000259" key="15">
    <source>
        <dbReference type="Pfam" id="PF15024"/>
    </source>
</evidence>
<evidence type="ECO:0000256" key="9">
    <source>
        <dbReference type="ARBA" id="ARBA00022989"/>
    </source>
</evidence>
<proteinExistence type="inferred from homology"/>